<keyword evidence="2" id="KW-1185">Reference proteome</keyword>
<organism evidence="1 2">
    <name type="scientific">Aquatica leii</name>
    <dbReference type="NCBI Taxonomy" id="1421715"/>
    <lineage>
        <taxon>Eukaryota</taxon>
        <taxon>Metazoa</taxon>
        <taxon>Ecdysozoa</taxon>
        <taxon>Arthropoda</taxon>
        <taxon>Hexapoda</taxon>
        <taxon>Insecta</taxon>
        <taxon>Pterygota</taxon>
        <taxon>Neoptera</taxon>
        <taxon>Endopterygota</taxon>
        <taxon>Coleoptera</taxon>
        <taxon>Polyphaga</taxon>
        <taxon>Elateriformia</taxon>
        <taxon>Elateroidea</taxon>
        <taxon>Lampyridae</taxon>
        <taxon>Luciolinae</taxon>
        <taxon>Aquatica</taxon>
    </lineage>
</organism>
<gene>
    <name evidence="1" type="ORF">RN001_001676</name>
</gene>
<accession>A0AAN7SSP3</accession>
<dbReference type="Proteomes" id="UP001353858">
    <property type="component" value="Unassembled WGS sequence"/>
</dbReference>
<reference evidence="2" key="1">
    <citation type="submission" date="2023-01" db="EMBL/GenBank/DDBJ databases">
        <title>Key to firefly adult light organ development and bioluminescence: homeobox transcription factors regulate luciferase expression and transportation to peroxisome.</title>
        <authorList>
            <person name="Fu X."/>
        </authorList>
    </citation>
    <scope>NUCLEOTIDE SEQUENCE [LARGE SCALE GENOMIC DNA]</scope>
</reference>
<sequence length="68" mass="7766">MVTMALRVLGKLQEWGLGTKTKTPGSVASKYYPTVRFNPMKKALFDPRATNYERTINLNDFICLKINN</sequence>
<dbReference type="AlphaFoldDB" id="A0AAN7SSP3"/>
<evidence type="ECO:0000313" key="2">
    <source>
        <dbReference type="Proteomes" id="UP001353858"/>
    </source>
</evidence>
<proteinExistence type="predicted"/>
<evidence type="ECO:0000313" key="1">
    <source>
        <dbReference type="EMBL" id="KAK4885405.1"/>
    </source>
</evidence>
<dbReference type="EMBL" id="JARPUR010000001">
    <property type="protein sequence ID" value="KAK4885405.1"/>
    <property type="molecule type" value="Genomic_DNA"/>
</dbReference>
<comment type="caution">
    <text evidence="1">The sequence shown here is derived from an EMBL/GenBank/DDBJ whole genome shotgun (WGS) entry which is preliminary data.</text>
</comment>
<protein>
    <submittedName>
        <fullName evidence="1">Uncharacterized protein</fullName>
    </submittedName>
</protein>
<name>A0AAN7SSP3_9COLE</name>